<dbReference type="GO" id="GO:0005121">
    <property type="term" value="F:Toll binding"/>
    <property type="evidence" value="ECO:0007669"/>
    <property type="project" value="TreeGrafter"/>
</dbReference>
<keyword evidence="3" id="KW-1015">Disulfide bond</keyword>
<evidence type="ECO:0000313" key="7">
    <source>
        <dbReference type="Proteomes" id="UP000694843"/>
    </source>
</evidence>
<dbReference type="InterPro" id="IPR052444">
    <property type="entry name" value="Spz/Toll_ligand-like"/>
</dbReference>
<evidence type="ECO:0000256" key="1">
    <source>
        <dbReference type="ARBA" id="ARBA00011748"/>
    </source>
</evidence>
<dbReference type="GO" id="GO:0021556">
    <property type="term" value="P:central nervous system formation"/>
    <property type="evidence" value="ECO:0007669"/>
    <property type="project" value="TreeGrafter"/>
</dbReference>
<keyword evidence="4" id="KW-0325">Glycoprotein</keyword>
<feature type="domain" description="Spaetzle" evidence="6">
    <location>
        <begin position="395"/>
        <end position="483"/>
    </location>
</feature>
<dbReference type="FunFam" id="2.10.90.10:FF:000018">
    <property type="entry name" value="Spatzle 4"/>
    <property type="match status" value="1"/>
</dbReference>
<feature type="region of interest" description="Disordered" evidence="5">
    <location>
        <begin position="365"/>
        <end position="394"/>
    </location>
</feature>
<evidence type="ECO:0000256" key="5">
    <source>
        <dbReference type="SAM" id="MobiDB-lite"/>
    </source>
</evidence>
<keyword evidence="2" id="KW-0732">Signal</keyword>
<dbReference type="KEGG" id="hazt:108673435"/>
<dbReference type="AlphaFoldDB" id="A0A8B7NSR6"/>
<evidence type="ECO:0000259" key="6">
    <source>
        <dbReference type="Pfam" id="PF16077"/>
    </source>
</evidence>
<evidence type="ECO:0000256" key="2">
    <source>
        <dbReference type="ARBA" id="ARBA00022729"/>
    </source>
</evidence>
<dbReference type="RefSeq" id="XP_018016753.1">
    <property type="nucleotide sequence ID" value="XM_018161264.2"/>
</dbReference>
<dbReference type="GO" id="GO:0045087">
    <property type="term" value="P:innate immune response"/>
    <property type="evidence" value="ECO:0007669"/>
    <property type="project" value="TreeGrafter"/>
</dbReference>
<dbReference type="GO" id="GO:0005615">
    <property type="term" value="C:extracellular space"/>
    <property type="evidence" value="ECO:0007669"/>
    <property type="project" value="UniProtKB-ARBA"/>
</dbReference>
<dbReference type="PANTHER" id="PTHR23199">
    <property type="entry name" value="NEUROTROPHIN 1-RELATED"/>
    <property type="match status" value="1"/>
</dbReference>
<dbReference type="OrthoDB" id="6630583at2759"/>
<proteinExistence type="predicted"/>
<keyword evidence="7" id="KW-1185">Reference proteome</keyword>
<evidence type="ECO:0000313" key="8">
    <source>
        <dbReference type="RefSeq" id="XP_018016753.1"/>
    </source>
</evidence>
<accession>A0A8B7NSR6</accession>
<dbReference type="GO" id="GO:0008083">
    <property type="term" value="F:growth factor activity"/>
    <property type="evidence" value="ECO:0007669"/>
    <property type="project" value="TreeGrafter"/>
</dbReference>
<feature type="compositionally biased region" description="Basic residues" evidence="5">
    <location>
        <begin position="83"/>
        <end position="105"/>
    </location>
</feature>
<dbReference type="GeneID" id="108673435"/>
<dbReference type="PANTHER" id="PTHR23199:SF13">
    <property type="entry name" value="PROTEIN SPAETZLE 3"/>
    <property type="match status" value="1"/>
</dbReference>
<gene>
    <name evidence="8" type="primary">LOC108673435</name>
</gene>
<dbReference type="Proteomes" id="UP000694843">
    <property type="component" value="Unplaced"/>
</dbReference>
<dbReference type="InterPro" id="IPR029034">
    <property type="entry name" value="Cystine-knot_cytokine"/>
</dbReference>
<evidence type="ECO:0000256" key="3">
    <source>
        <dbReference type="ARBA" id="ARBA00023157"/>
    </source>
</evidence>
<organism evidence="7 8">
    <name type="scientific">Hyalella azteca</name>
    <name type="common">Amphipod</name>
    <dbReference type="NCBI Taxonomy" id="294128"/>
    <lineage>
        <taxon>Eukaryota</taxon>
        <taxon>Metazoa</taxon>
        <taxon>Ecdysozoa</taxon>
        <taxon>Arthropoda</taxon>
        <taxon>Crustacea</taxon>
        <taxon>Multicrustacea</taxon>
        <taxon>Malacostraca</taxon>
        <taxon>Eumalacostraca</taxon>
        <taxon>Peracarida</taxon>
        <taxon>Amphipoda</taxon>
        <taxon>Senticaudata</taxon>
        <taxon>Talitrida</taxon>
        <taxon>Talitroidea</taxon>
        <taxon>Hyalellidae</taxon>
        <taxon>Hyalella</taxon>
    </lineage>
</organism>
<dbReference type="SUPFAM" id="SSF57501">
    <property type="entry name" value="Cystine-knot cytokines"/>
    <property type="match status" value="1"/>
</dbReference>
<sequence>MALPPTTYNLTLIGAPMMGQPNVFHSIPDFIQFSNTTRVQFSEHLITSVLNSTEETNLQSIIAPIQSRIFNISTKHSNIVSRRSSRGHHKQSSITKRSHNSRKGRPKPETSSKVATTSAAFTTESTTDAATTEELAAALDLDAGHFQLPIDNNNSVHLGGHVPIMDTRSPEHADPFESSRVRGPIAVKILNDSEPPVVVHPRMTLHSPSPDAIMQLPVLWTALSLALGVEVQGEIVRGLPCIKRLNQLFCRNAGTSYPSENIESFIDENKALTRRMYGDFQSELGLGEIVESAIRSFRMGRSVGDEPLPAPQNSTGIFASNLNDILLNLEENIEDFPGADTISTYLGPGFYSTFYDEVVNRTRRQAAPAGGNRRPSVPSVPNPPTSTSNSNRLDSCNSKMEIVTPYWASNSAGKILAIVNLSEFSQVIHQEVCTRSSTKRCNGDCGCEQKYKWHRMLAYDLENECKGIFVDWFLFPSCCVCRCDP</sequence>
<feature type="region of interest" description="Disordered" evidence="5">
    <location>
        <begin position="77"/>
        <end position="127"/>
    </location>
</feature>
<evidence type="ECO:0000256" key="4">
    <source>
        <dbReference type="ARBA" id="ARBA00023180"/>
    </source>
</evidence>
<dbReference type="Gene3D" id="2.10.90.10">
    <property type="entry name" value="Cystine-knot cytokines"/>
    <property type="match status" value="1"/>
</dbReference>
<dbReference type="Pfam" id="PF16077">
    <property type="entry name" value="Spaetzle"/>
    <property type="match status" value="1"/>
</dbReference>
<reference evidence="8" key="1">
    <citation type="submission" date="2025-08" db="UniProtKB">
        <authorList>
            <consortium name="RefSeq"/>
        </authorList>
    </citation>
    <scope>IDENTIFICATION</scope>
    <source>
        <tissue evidence="8">Whole organism</tissue>
    </source>
</reference>
<feature type="compositionally biased region" description="Low complexity" evidence="5">
    <location>
        <begin position="115"/>
        <end position="127"/>
    </location>
</feature>
<protein>
    <submittedName>
        <fullName evidence="8">Protein spaetzle 3 isoform X1</fullName>
    </submittedName>
</protein>
<dbReference type="InterPro" id="IPR032104">
    <property type="entry name" value="Spaetzle"/>
</dbReference>
<name>A0A8B7NSR6_HYAAZ</name>
<comment type="subunit">
    <text evidence="1">Homodimer; disulfide-linked.</text>
</comment>